<accession>A0A846XDM0</accession>
<proteinExistence type="predicted"/>
<dbReference type="Gene3D" id="1.10.357.10">
    <property type="entry name" value="Tetracycline Repressor, domain 2"/>
    <property type="match status" value="1"/>
</dbReference>
<dbReference type="RefSeq" id="WP_084471420.1">
    <property type="nucleotide sequence ID" value="NZ_JAAXOO010000004.1"/>
</dbReference>
<feature type="region of interest" description="Disordered" evidence="5">
    <location>
        <begin position="1"/>
        <end position="48"/>
    </location>
</feature>
<evidence type="ECO:0000256" key="5">
    <source>
        <dbReference type="SAM" id="MobiDB-lite"/>
    </source>
</evidence>
<dbReference type="InterPro" id="IPR036271">
    <property type="entry name" value="Tet_transcr_reg_TetR-rel_C_sf"/>
</dbReference>
<evidence type="ECO:0000256" key="2">
    <source>
        <dbReference type="ARBA" id="ARBA00023125"/>
    </source>
</evidence>
<gene>
    <name evidence="7" type="ORF">HGA13_15575</name>
</gene>
<keyword evidence="8" id="KW-1185">Reference proteome</keyword>
<evidence type="ECO:0000256" key="1">
    <source>
        <dbReference type="ARBA" id="ARBA00023015"/>
    </source>
</evidence>
<dbReference type="InterPro" id="IPR050109">
    <property type="entry name" value="HTH-type_TetR-like_transc_reg"/>
</dbReference>
<dbReference type="GO" id="GO:0003700">
    <property type="term" value="F:DNA-binding transcription factor activity"/>
    <property type="evidence" value="ECO:0007669"/>
    <property type="project" value="TreeGrafter"/>
</dbReference>
<feature type="domain" description="HTH tetR-type" evidence="6">
    <location>
        <begin position="46"/>
        <end position="106"/>
    </location>
</feature>
<dbReference type="Proteomes" id="UP000565715">
    <property type="component" value="Unassembled WGS sequence"/>
</dbReference>
<comment type="caution">
    <text evidence="7">The sequence shown here is derived from an EMBL/GenBank/DDBJ whole genome shotgun (WGS) entry which is preliminary data.</text>
</comment>
<evidence type="ECO:0000313" key="7">
    <source>
        <dbReference type="EMBL" id="NKY34481.1"/>
    </source>
</evidence>
<dbReference type="InterPro" id="IPR009057">
    <property type="entry name" value="Homeodomain-like_sf"/>
</dbReference>
<evidence type="ECO:0000313" key="8">
    <source>
        <dbReference type="Proteomes" id="UP000565715"/>
    </source>
</evidence>
<sequence>MTRSRVRTGRKTHPAAAPSRAHRATAAHPAPDGVDSTAAPGPDPDLPTDQRLVLAAERLFAERGIDAVSLRSVMAEAGANVASVHYHFGSKDALVDALISRRSEQLHARRAELLDVVEKSGTPDARALADAFVRPVGELAAAGGTPWIRLVAGIMSGNHPALTRLTEGFAPQARRFNAMLQQIDPDTAPRTIRFRLTQAMNLTFQTLGDPEGLQGMLALSGTRLSPAELLAELVDTVTAILTGPPDR</sequence>
<dbReference type="GO" id="GO:0000976">
    <property type="term" value="F:transcription cis-regulatory region binding"/>
    <property type="evidence" value="ECO:0007669"/>
    <property type="project" value="TreeGrafter"/>
</dbReference>
<feature type="DNA-binding region" description="H-T-H motif" evidence="4">
    <location>
        <begin position="69"/>
        <end position="88"/>
    </location>
</feature>
<dbReference type="AlphaFoldDB" id="A0A846XDM0"/>
<organism evidence="7 8">
    <name type="scientific">Nocardia speluncae</name>
    <dbReference type="NCBI Taxonomy" id="419477"/>
    <lineage>
        <taxon>Bacteria</taxon>
        <taxon>Bacillati</taxon>
        <taxon>Actinomycetota</taxon>
        <taxon>Actinomycetes</taxon>
        <taxon>Mycobacteriales</taxon>
        <taxon>Nocardiaceae</taxon>
        <taxon>Nocardia</taxon>
    </lineage>
</organism>
<dbReference type="InterPro" id="IPR001647">
    <property type="entry name" value="HTH_TetR"/>
</dbReference>
<keyword evidence="1" id="KW-0805">Transcription regulation</keyword>
<dbReference type="Pfam" id="PF17939">
    <property type="entry name" value="TetR_C_30"/>
    <property type="match status" value="1"/>
</dbReference>
<evidence type="ECO:0000256" key="3">
    <source>
        <dbReference type="ARBA" id="ARBA00023163"/>
    </source>
</evidence>
<dbReference type="PANTHER" id="PTHR30055:SF234">
    <property type="entry name" value="HTH-TYPE TRANSCRIPTIONAL REGULATOR BETI"/>
    <property type="match status" value="1"/>
</dbReference>
<keyword evidence="2 4" id="KW-0238">DNA-binding</keyword>
<evidence type="ECO:0000259" key="6">
    <source>
        <dbReference type="PROSITE" id="PS50977"/>
    </source>
</evidence>
<dbReference type="PANTHER" id="PTHR30055">
    <property type="entry name" value="HTH-TYPE TRANSCRIPTIONAL REGULATOR RUTR"/>
    <property type="match status" value="1"/>
</dbReference>
<protein>
    <submittedName>
        <fullName evidence="7">TetR/AcrR family transcriptional regulator</fullName>
    </submittedName>
</protein>
<reference evidence="7 8" key="1">
    <citation type="submission" date="2020-04" db="EMBL/GenBank/DDBJ databases">
        <title>MicrobeNet Type strains.</title>
        <authorList>
            <person name="Nicholson A.C."/>
        </authorList>
    </citation>
    <scope>NUCLEOTIDE SEQUENCE [LARGE SCALE GENOMIC DNA]</scope>
    <source>
        <strain evidence="7 8">DSM 45078</strain>
    </source>
</reference>
<dbReference type="Pfam" id="PF00440">
    <property type="entry name" value="TetR_N"/>
    <property type="match status" value="1"/>
</dbReference>
<dbReference type="PROSITE" id="PS50977">
    <property type="entry name" value="HTH_TETR_2"/>
    <property type="match status" value="1"/>
</dbReference>
<dbReference type="PROSITE" id="PS01081">
    <property type="entry name" value="HTH_TETR_1"/>
    <property type="match status" value="1"/>
</dbReference>
<feature type="compositionally biased region" description="Basic residues" evidence="5">
    <location>
        <begin position="1"/>
        <end position="13"/>
    </location>
</feature>
<dbReference type="InterPro" id="IPR041586">
    <property type="entry name" value="PsrA_TetR_C"/>
</dbReference>
<dbReference type="EMBL" id="JAAXOO010000004">
    <property type="protein sequence ID" value="NKY34481.1"/>
    <property type="molecule type" value="Genomic_DNA"/>
</dbReference>
<dbReference type="PRINTS" id="PR00455">
    <property type="entry name" value="HTHTETR"/>
</dbReference>
<dbReference type="SUPFAM" id="SSF46689">
    <property type="entry name" value="Homeodomain-like"/>
    <property type="match status" value="1"/>
</dbReference>
<dbReference type="InterPro" id="IPR023772">
    <property type="entry name" value="DNA-bd_HTH_TetR-type_CS"/>
</dbReference>
<keyword evidence="3" id="KW-0804">Transcription</keyword>
<dbReference type="SUPFAM" id="SSF48498">
    <property type="entry name" value="Tetracyclin repressor-like, C-terminal domain"/>
    <property type="match status" value="1"/>
</dbReference>
<evidence type="ECO:0000256" key="4">
    <source>
        <dbReference type="PROSITE-ProRule" id="PRU00335"/>
    </source>
</evidence>
<name>A0A846XDM0_9NOCA</name>